<dbReference type="Proteomes" id="UP000054007">
    <property type="component" value="Unassembled WGS sequence"/>
</dbReference>
<keyword evidence="3" id="KW-1185">Reference proteome</keyword>
<evidence type="ECO:0000313" key="2">
    <source>
        <dbReference type="EMBL" id="KIY62966.1"/>
    </source>
</evidence>
<reference evidence="2 3" key="1">
    <citation type="journal article" date="2015" name="Fungal Genet. Biol.">
        <title>Evolution of novel wood decay mechanisms in Agaricales revealed by the genome sequences of Fistulina hepatica and Cylindrobasidium torrendii.</title>
        <authorList>
            <person name="Floudas D."/>
            <person name="Held B.W."/>
            <person name="Riley R."/>
            <person name="Nagy L.G."/>
            <person name="Koehler G."/>
            <person name="Ransdell A.S."/>
            <person name="Younus H."/>
            <person name="Chow J."/>
            <person name="Chiniquy J."/>
            <person name="Lipzen A."/>
            <person name="Tritt A."/>
            <person name="Sun H."/>
            <person name="Haridas S."/>
            <person name="LaButti K."/>
            <person name="Ohm R.A."/>
            <person name="Kues U."/>
            <person name="Blanchette R.A."/>
            <person name="Grigoriev I.V."/>
            <person name="Minto R.E."/>
            <person name="Hibbett D.S."/>
        </authorList>
    </citation>
    <scope>NUCLEOTIDE SEQUENCE [LARGE SCALE GENOMIC DNA]</scope>
    <source>
        <strain evidence="2 3">FP15055 ss-10</strain>
    </source>
</reference>
<feature type="compositionally biased region" description="Basic and acidic residues" evidence="1">
    <location>
        <begin position="118"/>
        <end position="127"/>
    </location>
</feature>
<proteinExistence type="predicted"/>
<dbReference type="EMBL" id="KN880732">
    <property type="protein sequence ID" value="KIY62966.1"/>
    <property type="molecule type" value="Genomic_DNA"/>
</dbReference>
<feature type="region of interest" description="Disordered" evidence="1">
    <location>
        <begin position="93"/>
        <end position="127"/>
    </location>
</feature>
<gene>
    <name evidence="2" type="ORF">CYLTODRAFT_360694</name>
</gene>
<sequence length="127" mass="14635">MTRYCPSSSSPIRVIWKCSKPRSQAARDLCISLLTQTAREFGMDTIIIRKEAHRTTKVNGKYVKTIPHITGNIVNTSKNTGYALHWNLDETEARPIPSTNTAPNPQMWDLRPKYRNNGYDEERKKTR</sequence>
<name>A0A0D7B0C1_9AGAR</name>
<accession>A0A0D7B0C1</accession>
<dbReference type="OrthoDB" id="2827839at2759"/>
<protein>
    <submittedName>
        <fullName evidence="2">Uncharacterized protein</fullName>
    </submittedName>
</protein>
<evidence type="ECO:0000256" key="1">
    <source>
        <dbReference type="SAM" id="MobiDB-lite"/>
    </source>
</evidence>
<organism evidence="2 3">
    <name type="scientific">Cylindrobasidium torrendii FP15055 ss-10</name>
    <dbReference type="NCBI Taxonomy" id="1314674"/>
    <lineage>
        <taxon>Eukaryota</taxon>
        <taxon>Fungi</taxon>
        <taxon>Dikarya</taxon>
        <taxon>Basidiomycota</taxon>
        <taxon>Agaricomycotina</taxon>
        <taxon>Agaricomycetes</taxon>
        <taxon>Agaricomycetidae</taxon>
        <taxon>Agaricales</taxon>
        <taxon>Marasmiineae</taxon>
        <taxon>Physalacriaceae</taxon>
        <taxon>Cylindrobasidium</taxon>
    </lineage>
</organism>
<evidence type="ECO:0000313" key="3">
    <source>
        <dbReference type="Proteomes" id="UP000054007"/>
    </source>
</evidence>
<dbReference type="AlphaFoldDB" id="A0A0D7B0C1"/>